<accession>A0A7R8ZHQ3</accession>
<evidence type="ECO:0000256" key="1">
    <source>
        <dbReference type="SAM" id="MobiDB-lite"/>
    </source>
</evidence>
<dbReference type="EMBL" id="OB660435">
    <property type="protein sequence ID" value="CAD7224760.1"/>
    <property type="molecule type" value="Genomic_DNA"/>
</dbReference>
<gene>
    <name evidence="2" type="ORF">CTOB1V02_LOCUS2713</name>
</gene>
<feature type="region of interest" description="Disordered" evidence="1">
    <location>
        <begin position="125"/>
        <end position="144"/>
    </location>
</feature>
<proteinExistence type="predicted"/>
<protein>
    <submittedName>
        <fullName evidence="2">Uncharacterized protein</fullName>
    </submittedName>
</protein>
<organism evidence="2">
    <name type="scientific">Cyprideis torosa</name>
    <dbReference type="NCBI Taxonomy" id="163714"/>
    <lineage>
        <taxon>Eukaryota</taxon>
        <taxon>Metazoa</taxon>
        <taxon>Ecdysozoa</taxon>
        <taxon>Arthropoda</taxon>
        <taxon>Crustacea</taxon>
        <taxon>Oligostraca</taxon>
        <taxon>Ostracoda</taxon>
        <taxon>Podocopa</taxon>
        <taxon>Podocopida</taxon>
        <taxon>Cytherocopina</taxon>
        <taxon>Cytheroidea</taxon>
        <taxon>Cytherideidae</taxon>
        <taxon>Cyprideis</taxon>
    </lineage>
</organism>
<feature type="compositionally biased region" description="Low complexity" evidence="1">
    <location>
        <begin position="38"/>
        <end position="53"/>
    </location>
</feature>
<dbReference type="AlphaFoldDB" id="A0A7R8ZHQ3"/>
<feature type="region of interest" description="Disordered" evidence="1">
    <location>
        <begin position="31"/>
        <end position="59"/>
    </location>
</feature>
<reference evidence="2" key="1">
    <citation type="submission" date="2020-11" db="EMBL/GenBank/DDBJ databases">
        <authorList>
            <person name="Tran Van P."/>
        </authorList>
    </citation>
    <scope>NUCLEOTIDE SEQUENCE</scope>
</reference>
<evidence type="ECO:0000313" key="2">
    <source>
        <dbReference type="EMBL" id="CAD7224760.1"/>
    </source>
</evidence>
<sequence>MKVTGRNLRTKKSGRQRTLVQKILQKAIHWRRASSRNPPKNESPTTSEPSTTAEEVKAVKSAPSGNELLKFYPKYRDRALIRQCQLGKLILGPRYMLGVPNRYSPEILEDCVRWFIQNRCSNLPRSSGARSPNRGAPLNCNSSEQRLNLRKRKAELERTFRQLHDTKFAAAIQAYAKKANILGGEDCLKNMAIPSYILSKELRQQMTEHAALCQQTATNWGEGPVVYVQVSDLLSKMARQPRFPSMRRMTELATERRINSFIAEAEDSALLNGHILKPIVLDTVDPGLENGEVIQL</sequence>
<name>A0A7R8ZHQ3_9CRUS</name>